<keyword evidence="3" id="KW-1185">Reference proteome</keyword>
<evidence type="ECO:0000313" key="3">
    <source>
        <dbReference type="Proteomes" id="UP000094065"/>
    </source>
</evidence>
<dbReference type="RefSeq" id="XP_018996851.1">
    <property type="nucleotide sequence ID" value="XM_019134424.1"/>
</dbReference>
<dbReference type="OrthoDB" id="2596678at2759"/>
<feature type="compositionally biased region" description="Basic and acidic residues" evidence="1">
    <location>
        <begin position="331"/>
        <end position="342"/>
    </location>
</feature>
<gene>
    <name evidence="2" type="ORF">L202_01112</name>
</gene>
<proteinExistence type="predicted"/>
<dbReference type="GeneID" id="30152421"/>
<dbReference type="AlphaFoldDB" id="A0A1E3I4T7"/>
<evidence type="ECO:0000313" key="2">
    <source>
        <dbReference type="EMBL" id="ODN82851.1"/>
    </source>
</evidence>
<feature type="compositionally biased region" description="Gly residues" evidence="1">
    <location>
        <begin position="218"/>
        <end position="232"/>
    </location>
</feature>
<dbReference type="EMBL" id="AWGJ01000002">
    <property type="protein sequence ID" value="ODN82851.1"/>
    <property type="molecule type" value="Genomic_DNA"/>
</dbReference>
<comment type="caution">
    <text evidence="2">The sequence shown here is derived from an EMBL/GenBank/DDBJ whole genome shotgun (WGS) entry which is preliminary data.</text>
</comment>
<protein>
    <submittedName>
        <fullName evidence="2">Uncharacterized protein</fullName>
    </submittedName>
</protein>
<reference evidence="2 3" key="1">
    <citation type="submission" date="2016-06" db="EMBL/GenBank/DDBJ databases">
        <title>Evolution of pathogenesis and genome organization in the Tremellales.</title>
        <authorList>
            <person name="Cuomo C."/>
            <person name="Litvintseva A."/>
            <person name="Heitman J."/>
            <person name="Chen Y."/>
            <person name="Sun S."/>
            <person name="Springer D."/>
            <person name="Dromer F."/>
            <person name="Young S."/>
            <person name="Zeng Q."/>
            <person name="Chapman S."/>
            <person name="Gujja S."/>
            <person name="Saif S."/>
            <person name="Birren B."/>
        </authorList>
    </citation>
    <scope>NUCLEOTIDE SEQUENCE [LARGE SCALE GENOMIC DNA]</scope>
    <source>
        <strain evidence="2 3">CBS 6039</strain>
    </source>
</reference>
<feature type="compositionally biased region" description="Acidic residues" evidence="1">
    <location>
        <begin position="312"/>
        <end position="330"/>
    </location>
</feature>
<feature type="compositionally biased region" description="Acidic residues" evidence="1">
    <location>
        <begin position="256"/>
        <end position="275"/>
    </location>
</feature>
<organism evidence="2 3">
    <name type="scientific">Cryptococcus amylolentus CBS 6039</name>
    <dbReference type="NCBI Taxonomy" id="1295533"/>
    <lineage>
        <taxon>Eukaryota</taxon>
        <taxon>Fungi</taxon>
        <taxon>Dikarya</taxon>
        <taxon>Basidiomycota</taxon>
        <taxon>Agaricomycotina</taxon>
        <taxon>Tremellomycetes</taxon>
        <taxon>Tremellales</taxon>
        <taxon>Cryptococcaceae</taxon>
        <taxon>Cryptococcus</taxon>
    </lineage>
</organism>
<feature type="region of interest" description="Disordered" evidence="1">
    <location>
        <begin position="254"/>
        <end position="348"/>
    </location>
</feature>
<sequence length="348" mass="37839">MPTRRARPSLVAAINEDIPSLSLPEVKARLERNTALLASPLFASPPDASSAGSSSSFSSAQIVDPVRDKLVKAREALLMREQELMMENMDMDDPGGAGSAGFASAAGQDFGFSKGKGKEREVHTSGKMRVLDRIRRGEGTLAKNGLILPIDQTLSLGQRDYINQTASSLSSLSLEATRSSSPKPRHPINHPGRGAVPRNRNSSTRLRDGYTADTGANGIRGDGGGGPGVDGVGGDDEVLRAQRLARLGAFMNYKGDDDEWSDEDDDSDFHEEDDYPYNPEEDRPQAFDFEAQDDRQVGFTRDGMPRRRENELGEEIDEFGEEDDEFAEGNDDYRDGDGDEPRSGAPGR</sequence>
<dbReference type="Proteomes" id="UP000094065">
    <property type="component" value="Unassembled WGS sequence"/>
</dbReference>
<accession>A0A1E3I4T7</accession>
<evidence type="ECO:0000256" key="1">
    <source>
        <dbReference type="SAM" id="MobiDB-lite"/>
    </source>
</evidence>
<name>A0A1E3I4T7_9TREE</name>
<feature type="region of interest" description="Disordered" evidence="1">
    <location>
        <begin position="173"/>
        <end position="235"/>
    </location>
</feature>